<gene>
    <name evidence="2" type="ORF">P8C59_001052</name>
</gene>
<feature type="compositionally biased region" description="Basic and acidic residues" evidence="1">
    <location>
        <begin position="12"/>
        <end position="23"/>
    </location>
</feature>
<accession>A0AAD9HXF4</accession>
<dbReference type="AlphaFoldDB" id="A0AAD9HXF4"/>
<protein>
    <submittedName>
        <fullName evidence="2">Uncharacterized protein</fullName>
    </submittedName>
</protein>
<feature type="compositionally biased region" description="Basic residues" evidence="1">
    <location>
        <begin position="1"/>
        <end position="11"/>
    </location>
</feature>
<evidence type="ECO:0000313" key="2">
    <source>
        <dbReference type="EMBL" id="KAK2067298.1"/>
    </source>
</evidence>
<name>A0AAD9HXF4_9PEZI</name>
<reference evidence="2" key="1">
    <citation type="journal article" date="2023" name="Mol. Plant Microbe Interact.">
        <title>Elucidating the Obligate Nature and Biological Capacity of an Invasive Fungal Corn Pathogen.</title>
        <authorList>
            <person name="MacCready J.S."/>
            <person name="Roggenkamp E.M."/>
            <person name="Gdanetz K."/>
            <person name="Chilvers M.I."/>
        </authorList>
    </citation>
    <scope>NUCLEOTIDE SEQUENCE</scope>
    <source>
        <strain evidence="2">PM02</strain>
    </source>
</reference>
<evidence type="ECO:0000313" key="3">
    <source>
        <dbReference type="Proteomes" id="UP001217918"/>
    </source>
</evidence>
<feature type="region of interest" description="Disordered" evidence="1">
    <location>
        <begin position="1"/>
        <end position="26"/>
    </location>
</feature>
<keyword evidence="3" id="KW-1185">Reference proteome</keyword>
<organism evidence="2 3">
    <name type="scientific">Phyllachora maydis</name>
    <dbReference type="NCBI Taxonomy" id="1825666"/>
    <lineage>
        <taxon>Eukaryota</taxon>
        <taxon>Fungi</taxon>
        <taxon>Dikarya</taxon>
        <taxon>Ascomycota</taxon>
        <taxon>Pezizomycotina</taxon>
        <taxon>Sordariomycetes</taxon>
        <taxon>Sordariomycetidae</taxon>
        <taxon>Phyllachorales</taxon>
        <taxon>Phyllachoraceae</taxon>
        <taxon>Phyllachora</taxon>
    </lineage>
</organism>
<dbReference type="EMBL" id="JAQQPM010000001">
    <property type="protein sequence ID" value="KAK2067298.1"/>
    <property type="molecule type" value="Genomic_DNA"/>
</dbReference>
<comment type="caution">
    <text evidence="2">The sequence shown here is derived from an EMBL/GenBank/DDBJ whole genome shotgun (WGS) entry which is preliminary data.</text>
</comment>
<dbReference type="Proteomes" id="UP001217918">
    <property type="component" value="Unassembled WGS sequence"/>
</dbReference>
<sequence>MSRWTKRRSHVRSREITQHERTGQAHHAIVPDVLHRHLAPSHSSAATRVTPAAQDATMSLRATSTGAVDCGGVSYQPIRRRSHVVTCAASPVRLARGLPRRAN</sequence>
<evidence type="ECO:0000256" key="1">
    <source>
        <dbReference type="SAM" id="MobiDB-lite"/>
    </source>
</evidence>
<proteinExistence type="predicted"/>